<evidence type="ECO:0000256" key="1">
    <source>
        <dbReference type="ARBA" id="ARBA00007637"/>
    </source>
</evidence>
<reference evidence="5 6" key="1">
    <citation type="submission" date="2018-07" db="EMBL/GenBank/DDBJ databases">
        <title>Genomic Encyclopedia of Type Strains, Phase III (KMG-III): the genomes of soil and plant-associated and newly described type strains.</title>
        <authorList>
            <person name="Whitman W."/>
        </authorList>
    </citation>
    <scope>NUCLEOTIDE SEQUENCE [LARGE SCALE GENOMIC DNA]</scope>
    <source>
        <strain evidence="5 6">CECT 8236</strain>
    </source>
</reference>
<name>A0A3D9ITA5_9BACL</name>
<keyword evidence="2" id="KW-0560">Oxidoreductase</keyword>
<evidence type="ECO:0000313" key="6">
    <source>
        <dbReference type="Proteomes" id="UP000256869"/>
    </source>
</evidence>
<evidence type="ECO:0000313" key="5">
    <source>
        <dbReference type="EMBL" id="RED64958.1"/>
    </source>
</evidence>
<sequence length="281" mass="31228">MQTIAVTGGSGKLGVWVVEELISQGYRVVSLDEKRSDQLKCKQIKVNLSDFGQVIGAMHGADAVVHLAAIPAPLGYTNDYIFANNVRSTFHVLEAASMLGIGKVVTGSSESAYGFCWAPKPFSPSYAPVDEEHPALPQECYGLSKIVGEQTGEMFHRRTGMQIFSLRFSLILTPKEYSLSSITRPESFKRILWSYIDVRDAVQACIASLRSDAGGHRVLNITSDDTLSDRPTERLLADFYPDITDIRRKFTGREALVSNEHAKSILQWAPERSWEQIKENL</sequence>
<dbReference type="GO" id="GO:0016491">
    <property type="term" value="F:oxidoreductase activity"/>
    <property type="evidence" value="ECO:0007669"/>
    <property type="project" value="UniProtKB-KW"/>
</dbReference>
<dbReference type="Proteomes" id="UP000256869">
    <property type="component" value="Unassembled WGS sequence"/>
</dbReference>
<dbReference type="Pfam" id="PF01370">
    <property type="entry name" value="Epimerase"/>
    <property type="match status" value="1"/>
</dbReference>
<keyword evidence="6" id="KW-1185">Reference proteome</keyword>
<evidence type="ECO:0000256" key="3">
    <source>
        <dbReference type="ARBA" id="ARBA00023027"/>
    </source>
</evidence>
<organism evidence="5 6">
    <name type="scientific">Cohnella lupini</name>
    <dbReference type="NCBI Taxonomy" id="1294267"/>
    <lineage>
        <taxon>Bacteria</taxon>
        <taxon>Bacillati</taxon>
        <taxon>Bacillota</taxon>
        <taxon>Bacilli</taxon>
        <taxon>Bacillales</taxon>
        <taxon>Paenibacillaceae</taxon>
        <taxon>Cohnella</taxon>
    </lineage>
</organism>
<comment type="caution">
    <text evidence="5">The sequence shown here is derived from an EMBL/GenBank/DDBJ whole genome shotgun (WGS) entry which is preliminary data.</text>
</comment>
<dbReference type="Gene3D" id="3.40.50.720">
    <property type="entry name" value="NAD(P)-binding Rossmann-like Domain"/>
    <property type="match status" value="1"/>
</dbReference>
<dbReference type="SUPFAM" id="SSF51735">
    <property type="entry name" value="NAD(P)-binding Rossmann-fold domains"/>
    <property type="match status" value="1"/>
</dbReference>
<dbReference type="PANTHER" id="PTHR43103">
    <property type="entry name" value="NUCLEOSIDE-DIPHOSPHATE-SUGAR EPIMERASE"/>
    <property type="match status" value="1"/>
</dbReference>
<keyword evidence="3" id="KW-0520">NAD</keyword>
<dbReference type="PANTHER" id="PTHR43103:SF5">
    <property type="entry name" value="4-EPIMERASE, PUTATIVE (AFU_ORTHOLOGUE AFUA_7G00360)-RELATED"/>
    <property type="match status" value="1"/>
</dbReference>
<gene>
    <name evidence="5" type="ORF">DFP95_102380</name>
</gene>
<protein>
    <submittedName>
        <fullName evidence="5">Nucleoside-diphosphate-sugar epimerase</fullName>
    </submittedName>
</protein>
<dbReference type="AlphaFoldDB" id="A0A3D9ITA5"/>
<dbReference type="OrthoDB" id="9801056at2"/>
<accession>A0A3D9ITA5</accession>
<evidence type="ECO:0000256" key="2">
    <source>
        <dbReference type="ARBA" id="ARBA00023002"/>
    </source>
</evidence>
<comment type="similarity">
    <text evidence="1">Belongs to the NAD(P)-dependent epimerase/dehydratase family.</text>
</comment>
<dbReference type="InterPro" id="IPR036291">
    <property type="entry name" value="NAD(P)-bd_dom_sf"/>
</dbReference>
<dbReference type="InterPro" id="IPR001509">
    <property type="entry name" value="Epimerase_deHydtase"/>
</dbReference>
<proteinExistence type="inferred from homology"/>
<feature type="domain" description="NAD-dependent epimerase/dehydratase" evidence="4">
    <location>
        <begin position="4"/>
        <end position="221"/>
    </location>
</feature>
<dbReference type="EMBL" id="QRDY01000002">
    <property type="protein sequence ID" value="RED64958.1"/>
    <property type="molecule type" value="Genomic_DNA"/>
</dbReference>
<evidence type="ECO:0000259" key="4">
    <source>
        <dbReference type="Pfam" id="PF01370"/>
    </source>
</evidence>
<dbReference type="RefSeq" id="WP_115991700.1">
    <property type="nucleotide sequence ID" value="NZ_QRDY01000002.1"/>
</dbReference>